<name>A0A521FJY6_9SPHI</name>
<dbReference type="EMBL" id="FXTN01000013">
    <property type="protein sequence ID" value="SMO96508.1"/>
    <property type="molecule type" value="Genomic_DNA"/>
</dbReference>
<dbReference type="InterPro" id="IPR052733">
    <property type="entry name" value="Chloroplast_QOR"/>
</dbReference>
<dbReference type="OrthoDB" id="7205533at2"/>
<dbReference type="PANTHER" id="PTHR44013:SF1">
    <property type="entry name" value="ZINC-TYPE ALCOHOL DEHYDROGENASE-LIKE PROTEIN C16A3.02C"/>
    <property type="match status" value="1"/>
</dbReference>
<gene>
    <name evidence="1" type="ORF">SAMN06265348_113108</name>
</gene>
<dbReference type="Proteomes" id="UP000320300">
    <property type="component" value="Unassembled WGS sequence"/>
</dbReference>
<reference evidence="1 2" key="1">
    <citation type="submission" date="2017-05" db="EMBL/GenBank/DDBJ databases">
        <authorList>
            <person name="Varghese N."/>
            <person name="Submissions S."/>
        </authorList>
    </citation>
    <scope>NUCLEOTIDE SEQUENCE [LARGE SCALE GENOMIC DNA]</scope>
    <source>
        <strain evidence="1 2">DSM 19036</strain>
    </source>
</reference>
<proteinExistence type="predicted"/>
<dbReference type="SUPFAM" id="SSF55729">
    <property type="entry name" value="Acyl-CoA N-acyltransferases (Nat)"/>
    <property type="match status" value="1"/>
</dbReference>
<evidence type="ECO:0008006" key="3">
    <source>
        <dbReference type="Google" id="ProtNLM"/>
    </source>
</evidence>
<dbReference type="SUPFAM" id="SSF51735">
    <property type="entry name" value="NAD(P)-binding Rossmann-fold domains"/>
    <property type="match status" value="1"/>
</dbReference>
<dbReference type="InterPro" id="IPR016181">
    <property type="entry name" value="Acyl_CoA_acyltransferase"/>
</dbReference>
<accession>A0A521FJY6</accession>
<evidence type="ECO:0000313" key="1">
    <source>
        <dbReference type="EMBL" id="SMO96508.1"/>
    </source>
</evidence>
<keyword evidence="2" id="KW-1185">Reference proteome</keyword>
<dbReference type="InterPro" id="IPR036291">
    <property type="entry name" value="NAD(P)-bd_dom_sf"/>
</dbReference>
<sequence length="169" mass="18079">MENLNIVRASSSDIAQLQKIGRDSFIEAFAELNTEENMRQYLESSFSKEKLGTELATKLSQFYFAVLNGEVVGYLKPAASVWKKPAALDFLCAAAIPIAGAAAVTMLEKMGDINPGTQILVNGANGGLGMFLLQLLNYQGANVTAVANTKALEFAKSWGAGTVIDYTTC</sequence>
<dbReference type="AlphaFoldDB" id="A0A521FJY6"/>
<evidence type="ECO:0000313" key="2">
    <source>
        <dbReference type="Proteomes" id="UP000320300"/>
    </source>
</evidence>
<dbReference type="RefSeq" id="WP_142530533.1">
    <property type="nucleotide sequence ID" value="NZ_CBCSJO010000012.1"/>
</dbReference>
<dbReference type="Gene3D" id="3.40.50.720">
    <property type="entry name" value="NAD(P)-binding Rossmann-like Domain"/>
    <property type="match status" value="1"/>
</dbReference>
<organism evidence="1 2">
    <name type="scientific">Pedobacter westerhofensis</name>
    <dbReference type="NCBI Taxonomy" id="425512"/>
    <lineage>
        <taxon>Bacteria</taxon>
        <taxon>Pseudomonadati</taxon>
        <taxon>Bacteroidota</taxon>
        <taxon>Sphingobacteriia</taxon>
        <taxon>Sphingobacteriales</taxon>
        <taxon>Sphingobacteriaceae</taxon>
        <taxon>Pedobacter</taxon>
    </lineage>
</organism>
<dbReference type="PANTHER" id="PTHR44013">
    <property type="entry name" value="ZINC-TYPE ALCOHOL DEHYDROGENASE-LIKE PROTEIN C16A3.02C"/>
    <property type="match status" value="1"/>
</dbReference>
<dbReference type="Gene3D" id="3.40.630.30">
    <property type="match status" value="1"/>
</dbReference>
<protein>
    <recommendedName>
        <fullName evidence="3">Zinc-binding dehydrogenase</fullName>
    </recommendedName>
</protein>